<dbReference type="NCBIfam" id="NF005543">
    <property type="entry name" value="PRK07206.1"/>
    <property type="match status" value="1"/>
</dbReference>
<evidence type="ECO:0000256" key="4">
    <source>
        <dbReference type="PROSITE-ProRule" id="PRU00409"/>
    </source>
</evidence>
<dbReference type="GO" id="GO:0046872">
    <property type="term" value="F:metal ion binding"/>
    <property type="evidence" value="ECO:0007669"/>
    <property type="project" value="InterPro"/>
</dbReference>
<dbReference type="Pfam" id="PF13535">
    <property type="entry name" value="ATP-grasp_4"/>
    <property type="match status" value="1"/>
</dbReference>
<dbReference type="InterPro" id="IPR011761">
    <property type="entry name" value="ATP-grasp"/>
</dbReference>
<keyword evidence="7" id="KW-1185">Reference proteome</keyword>
<keyword evidence="3 4" id="KW-0067">ATP-binding</keyword>
<keyword evidence="1" id="KW-0436">Ligase</keyword>
<dbReference type="GO" id="GO:0005524">
    <property type="term" value="F:ATP binding"/>
    <property type="evidence" value="ECO:0007669"/>
    <property type="project" value="UniProtKB-UniRule"/>
</dbReference>
<dbReference type="EMBL" id="BOOG01000021">
    <property type="protein sequence ID" value="GIH70387.1"/>
    <property type="molecule type" value="Genomic_DNA"/>
</dbReference>
<dbReference type="GO" id="GO:0016874">
    <property type="term" value="F:ligase activity"/>
    <property type="evidence" value="ECO:0007669"/>
    <property type="project" value="UniProtKB-KW"/>
</dbReference>
<keyword evidence="2 4" id="KW-0547">Nucleotide-binding</keyword>
<dbReference type="PANTHER" id="PTHR43585">
    <property type="entry name" value="FUMIPYRROLE BIOSYNTHESIS PROTEIN C"/>
    <property type="match status" value="1"/>
</dbReference>
<evidence type="ECO:0000259" key="5">
    <source>
        <dbReference type="PROSITE" id="PS50975"/>
    </source>
</evidence>
<dbReference type="Proteomes" id="UP000610966">
    <property type="component" value="Unassembled WGS sequence"/>
</dbReference>
<dbReference type="PROSITE" id="PS50975">
    <property type="entry name" value="ATP_GRASP"/>
    <property type="match status" value="1"/>
</dbReference>
<dbReference type="AlphaFoldDB" id="A0A8J3R780"/>
<evidence type="ECO:0000313" key="7">
    <source>
        <dbReference type="Proteomes" id="UP000610966"/>
    </source>
</evidence>
<gene>
    <name evidence="6" type="ORF">Mth01_26400</name>
</gene>
<protein>
    <submittedName>
        <fullName evidence="6">ATP-grasp domain-containing protein</fullName>
    </submittedName>
</protein>
<organism evidence="6 7">
    <name type="scientific">Sphaerimonospora thailandensis</name>
    <dbReference type="NCBI Taxonomy" id="795644"/>
    <lineage>
        <taxon>Bacteria</taxon>
        <taxon>Bacillati</taxon>
        <taxon>Actinomycetota</taxon>
        <taxon>Actinomycetes</taxon>
        <taxon>Streptosporangiales</taxon>
        <taxon>Streptosporangiaceae</taxon>
        <taxon>Sphaerimonospora</taxon>
    </lineage>
</organism>
<evidence type="ECO:0000256" key="2">
    <source>
        <dbReference type="ARBA" id="ARBA00022741"/>
    </source>
</evidence>
<evidence type="ECO:0000256" key="1">
    <source>
        <dbReference type="ARBA" id="ARBA00022598"/>
    </source>
</evidence>
<dbReference type="PANTHER" id="PTHR43585:SF2">
    <property type="entry name" value="ATP-GRASP ENZYME FSQD"/>
    <property type="match status" value="1"/>
</dbReference>
<dbReference type="SUPFAM" id="SSF56059">
    <property type="entry name" value="Glutathione synthetase ATP-binding domain-like"/>
    <property type="match status" value="1"/>
</dbReference>
<evidence type="ECO:0000256" key="3">
    <source>
        <dbReference type="ARBA" id="ARBA00022840"/>
    </source>
</evidence>
<name>A0A8J3R780_9ACTN</name>
<dbReference type="InterPro" id="IPR052032">
    <property type="entry name" value="ATP-dep_AA_Ligase"/>
</dbReference>
<reference evidence="6" key="1">
    <citation type="submission" date="2021-01" db="EMBL/GenBank/DDBJ databases">
        <title>Whole genome shotgun sequence of Sphaerimonospora thailandensis NBRC 107569.</title>
        <authorList>
            <person name="Komaki H."/>
            <person name="Tamura T."/>
        </authorList>
    </citation>
    <scope>NUCLEOTIDE SEQUENCE</scope>
    <source>
        <strain evidence="6">NBRC 107569</strain>
    </source>
</reference>
<accession>A0A8J3R780</accession>
<dbReference type="Gene3D" id="3.30.470.20">
    <property type="entry name" value="ATP-grasp fold, B domain"/>
    <property type="match status" value="1"/>
</dbReference>
<comment type="caution">
    <text evidence="6">The sequence shown here is derived from an EMBL/GenBank/DDBJ whole genome shotgun (WGS) entry which is preliminary data.</text>
</comment>
<evidence type="ECO:0000313" key="6">
    <source>
        <dbReference type="EMBL" id="GIH70387.1"/>
    </source>
</evidence>
<feature type="domain" description="ATP-grasp" evidence="5">
    <location>
        <begin position="116"/>
        <end position="315"/>
    </location>
</feature>
<proteinExistence type="predicted"/>
<sequence>MFKVAIVDAYSTGRYLVPEFAKHGYGAVHIKSSRELPSFLTDSFPTLSRETLAEYPFDGNFDALADRLREHEVSVVLPGTESGVALAARLSETLGTPRLAIGSDDAVQFRDKGRMAGAAENHGIQVPKWAVVTSASQLRSWMTRTEVNRVVVKPTASAGTDGVQVCNTVDEAVAAFSRIYGLRNLLGILNDQVVIQEYVDGTEFFVNSVSHRGRHKALEVWRYSKTFSGEGAKVYDFEEPLRRSDPLSRELGQFTARVLDALGMENGPAHTEIMMRDGVFYLIESAARLGGSVLPSVVEGSMGASQVSTTVELVVGAKQIDEVSQSEPSGALRYVSLICHDEGEVDPRHVLSRLHQLPSARSINLGFSERTHLRRTRDSATSPGVVYLAADDPHIVERDYARLREMEREGLYNTFE</sequence>